<proteinExistence type="predicted"/>
<comment type="caution">
    <text evidence="1">The sequence shown here is derived from an EMBL/GenBank/DDBJ whole genome shotgun (WGS) entry which is preliminary data.</text>
</comment>
<dbReference type="EMBL" id="JABBFZ010000052">
    <property type="protein sequence ID" value="NML35541.1"/>
    <property type="molecule type" value="Genomic_DNA"/>
</dbReference>
<name>A0A7Y0A312_9BURK</name>
<dbReference type="AlphaFoldDB" id="A0A7Y0A312"/>
<dbReference type="Proteomes" id="UP000583127">
    <property type="component" value="Unassembled WGS sequence"/>
</dbReference>
<protein>
    <submittedName>
        <fullName evidence="1">Uncharacterized protein</fullName>
    </submittedName>
</protein>
<gene>
    <name evidence="1" type="ORF">HHL14_32630</name>
</gene>
<reference evidence="1 2" key="1">
    <citation type="submission" date="2020-04" db="EMBL/GenBank/DDBJ databases">
        <title>Paraburkholderia sp. G-4-1-8 isolated from soil.</title>
        <authorList>
            <person name="Dahal R.H."/>
        </authorList>
    </citation>
    <scope>NUCLEOTIDE SEQUENCE [LARGE SCALE GENOMIC DNA]</scope>
    <source>
        <strain evidence="1 2">G-4-1-8</strain>
    </source>
</reference>
<sequence>MDRKVFMVFDDFVTINTELLERTGLSLYRSEHHDDPFVRVERPSVPAWRAVDLLMGKIEDEERVRHRPSANISRDEQVGFVRVRYGGDDEDAIGATLYLADGSDTTKLVTRELNKLLKKYAHKDVVNELGTVYTDYYWTDAALASGKNWHLFLGKGVRKERNKNLGYRPKPT</sequence>
<accession>A0A7Y0A312</accession>
<evidence type="ECO:0000313" key="1">
    <source>
        <dbReference type="EMBL" id="NML35541.1"/>
    </source>
</evidence>
<evidence type="ECO:0000313" key="2">
    <source>
        <dbReference type="Proteomes" id="UP000583127"/>
    </source>
</evidence>
<keyword evidence="2" id="KW-1185">Reference proteome</keyword>
<organism evidence="1 2">
    <name type="scientific">Paraburkholderia antibiotica</name>
    <dbReference type="NCBI Taxonomy" id="2728839"/>
    <lineage>
        <taxon>Bacteria</taxon>
        <taxon>Pseudomonadati</taxon>
        <taxon>Pseudomonadota</taxon>
        <taxon>Betaproteobacteria</taxon>
        <taxon>Burkholderiales</taxon>
        <taxon>Burkholderiaceae</taxon>
        <taxon>Paraburkholderia</taxon>
    </lineage>
</organism>
<dbReference type="RefSeq" id="WP_169501714.1">
    <property type="nucleotide sequence ID" value="NZ_JABBFZ010000052.1"/>
</dbReference>